<organism evidence="1 2">
    <name type="scientific">Pseudoalteromonas ulvae</name>
    <dbReference type="NCBI Taxonomy" id="107327"/>
    <lineage>
        <taxon>Bacteria</taxon>
        <taxon>Pseudomonadati</taxon>
        <taxon>Pseudomonadota</taxon>
        <taxon>Gammaproteobacteria</taxon>
        <taxon>Alteromonadales</taxon>
        <taxon>Pseudoalteromonadaceae</taxon>
        <taxon>Pseudoalteromonas</taxon>
    </lineage>
</organism>
<evidence type="ECO:0000313" key="1">
    <source>
        <dbReference type="EMBL" id="OUL56667.1"/>
    </source>
</evidence>
<dbReference type="RefSeq" id="WP_086744922.1">
    <property type="nucleotide sequence ID" value="NZ_MWPV01000005.1"/>
</dbReference>
<dbReference type="GO" id="GO:0016788">
    <property type="term" value="F:hydrolase activity, acting on ester bonds"/>
    <property type="evidence" value="ECO:0007669"/>
    <property type="project" value="UniProtKB-ARBA"/>
</dbReference>
<protein>
    <recommendedName>
        <fullName evidence="3">SGNH hydrolase-type esterase domain-containing protein</fullName>
    </recommendedName>
</protein>
<reference evidence="1 2" key="1">
    <citation type="submission" date="2017-02" db="EMBL/GenBank/DDBJ databases">
        <title>Pseudoalteromonas ulvae TC14 Genome.</title>
        <authorList>
            <person name="Molmeret M."/>
        </authorList>
    </citation>
    <scope>NUCLEOTIDE SEQUENCE [LARGE SCALE GENOMIC DNA]</scope>
    <source>
        <strain evidence="1">TC14</strain>
    </source>
</reference>
<keyword evidence="2" id="KW-1185">Reference proteome</keyword>
<dbReference type="OrthoDB" id="7443339at2"/>
<dbReference type="PROSITE" id="PS51257">
    <property type="entry name" value="PROKAR_LIPOPROTEIN"/>
    <property type="match status" value="1"/>
</dbReference>
<name>A0A244CM16_PSEDV</name>
<dbReference type="SUPFAM" id="SSF52266">
    <property type="entry name" value="SGNH hydrolase"/>
    <property type="match status" value="1"/>
</dbReference>
<dbReference type="InterPro" id="IPR036514">
    <property type="entry name" value="SGNH_hydro_sf"/>
</dbReference>
<sequence>MALDYRFSLTVFIILVLLQGCGGSTHSEAINNEQNSIVDINNNLAITDNTNVSAFRILLFGNSHIAGQGSLITTLIRHANPNVTTLTQSLSGGYLSEQLTQSSAINTLEDNNWTHVILQGQKYSQSGTIEYSTTAAQTLIAKTKSLGATPILFPEHPQKGNSTEAQRVYDLHQSINEQQRSCVAPVGLVWDYAMAQRPDLSFHSKDGNHANPLGSLLTAMVFYETITGQPAELLPIISELNIDGPLQQQLGQWVSVVLANHPPCSF</sequence>
<evidence type="ECO:0008006" key="3">
    <source>
        <dbReference type="Google" id="ProtNLM"/>
    </source>
</evidence>
<comment type="caution">
    <text evidence="1">The sequence shown here is derived from an EMBL/GenBank/DDBJ whole genome shotgun (WGS) entry which is preliminary data.</text>
</comment>
<dbReference type="AlphaFoldDB" id="A0A244CM16"/>
<proteinExistence type="predicted"/>
<dbReference type="EMBL" id="MWPV01000005">
    <property type="protein sequence ID" value="OUL56667.1"/>
    <property type="molecule type" value="Genomic_DNA"/>
</dbReference>
<accession>A0A244CM16</accession>
<dbReference type="Proteomes" id="UP000194841">
    <property type="component" value="Unassembled WGS sequence"/>
</dbReference>
<dbReference type="Gene3D" id="3.40.50.1110">
    <property type="entry name" value="SGNH hydrolase"/>
    <property type="match status" value="1"/>
</dbReference>
<evidence type="ECO:0000313" key="2">
    <source>
        <dbReference type="Proteomes" id="UP000194841"/>
    </source>
</evidence>
<gene>
    <name evidence="1" type="ORF">B1199_14925</name>
</gene>